<dbReference type="RefSeq" id="WP_189562510.1">
    <property type="nucleotide sequence ID" value="NZ_BMXF01000001.1"/>
</dbReference>
<gene>
    <name evidence="10" type="ORF">GCM10007390_02150</name>
</gene>
<keyword evidence="3" id="KW-0808">Transferase</keyword>
<comment type="subcellular location">
    <subcellularLocation>
        <location evidence="1">Golgi apparatus membrane</location>
        <topology evidence="1">Multi-pass membrane protein</topology>
    </subcellularLocation>
</comment>
<keyword evidence="6" id="KW-0333">Golgi apparatus</keyword>
<keyword evidence="4 9" id="KW-0812">Transmembrane</keyword>
<evidence type="ECO:0000256" key="8">
    <source>
        <dbReference type="ARBA" id="ARBA00023316"/>
    </source>
</evidence>
<feature type="transmembrane region" description="Helical" evidence="9">
    <location>
        <begin position="381"/>
        <end position="404"/>
    </location>
</feature>
<dbReference type="FunFam" id="3.90.550.10:FF:000057">
    <property type="entry name" value="Glycosyltransferase-like protein, family 2"/>
    <property type="match status" value="1"/>
</dbReference>
<evidence type="ECO:0000256" key="4">
    <source>
        <dbReference type="ARBA" id="ARBA00022692"/>
    </source>
</evidence>
<evidence type="ECO:0000256" key="5">
    <source>
        <dbReference type="ARBA" id="ARBA00022989"/>
    </source>
</evidence>
<comment type="caution">
    <text evidence="10">The sequence shown here is derived from an EMBL/GenBank/DDBJ whole genome shotgun (WGS) entry which is preliminary data.</text>
</comment>
<dbReference type="GO" id="GO:0016757">
    <property type="term" value="F:glycosyltransferase activity"/>
    <property type="evidence" value="ECO:0007669"/>
    <property type="project" value="UniProtKB-KW"/>
</dbReference>
<keyword evidence="2" id="KW-0328">Glycosyltransferase</keyword>
<feature type="transmembrane region" description="Helical" evidence="9">
    <location>
        <begin position="324"/>
        <end position="344"/>
    </location>
</feature>
<dbReference type="CDD" id="cd06437">
    <property type="entry name" value="CESA_CaSu_A2"/>
    <property type="match status" value="1"/>
</dbReference>
<proteinExistence type="predicted"/>
<dbReference type="GO" id="GO:0071555">
    <property type="term" value="P:cell wall organization"/>
    <property type="evidence" value="ECO:0007669"/>
    <property type="project" value="UniProtKB-KW"/>
</dbReference>
<feature type="transmembrane region" description="Helical" evidence="9">
    <location>
        <begin position="350"/>
        <end position="369"/>
    </location>
</feature>
<organism evidence="10 11">
    <name type="scientific">Persicitalea jodogahamensis</name>
    <dbReference type="NCBI Taxonomy" id="402147"/>
    <lineage>
        <taxon>Bacteria</taxon>
        <taxon>Pseudomonadati</taxon>
        <taxon>Bacteroidota</taxon>
        <taxon>Cytophagia</taxon>
        <taxon>Cytophagales</taxon>
        <taxon>Spirosomataceae</taxon>
        <taxon>Persicitalea</taxon>
    </lineage>
</organism>
<sequence>MTFLQYLVLIPFLLAILFIFAYSLSQVGLVFAYWKEEATEPQNHKPTGWAGDSVRGTPESKTWPVVTVQLPVYNERYVIERLMAAVVAFDYPQELLEIQILDDSTDDTVEIIARKIAEYAARGFDIKHIRRSDRTGFKAGALAYGLTTARGEFIAIFDADFVPKPEYLKKSIPYFSDAEVGVVQSRWGHLNEDYSLITRMQAFGLDAHFTVEQVGRNAGGHFINFNGTAGVWRKSTIIDAGGWSADTLTEDLDLSYRAQQRGWRFVYLEGLVSPAELPVTVPAVKSQQYRWTKGAAECARKNLGNVWRSPDLSFATKWYASFHLLNSSIFIATLATALLSVPMLGLKLGWGWLTFFQLSLIIMGVFYWTAFRRRGGTFWEFVVMFPTFLAIMLGLSLHNAVAVLEGYLGRKTPFVRTPKFNVNQRGDRWQANAYLVHKIPPLTWVEWGLVLYFLGGIVLGLVTHNYSALAFHTVLVLGFGFIAYWSVRHSLAKP</sequence>
<keyword evidence="7 9" id="KW-0472">Membrane</keyword>
<dbReference type="PANTHER" id="PTHR32044">
    <property type="entry name" value="GLUCOMANNAN 4-BETA-MANNOSYLTRANSFERASE 9"/>
    <property type="match status" value="1"/>
</dbReference>
<evidence type="ECO:0000256" key="1">
    <source>
        <dbReference type="ARBA" id="ARBA00004653"/>
    </source>
</evidence>
<name>A0A8J3D4F1_9BACT</name>
<evidence type="ECO:0000256" key="2">
    <source>
        <dbReference type="ARBA" id="ARBA00022676"/>
    </source>
</evidence>
<evidence type="ECO:0000256" key="9">
    <source>
        <dbReference type="SAM" id="Phobius"/>
    </source>
</evidence>
<dbReference type="EMBL" id="BMXF01000001">
    <property type="protein sequence ID" value="GHB53027.1"/>
    <property type="molecule type" value="Genomic_DNA"/>
</dbReference>
<reference evidence="10 11" key="1">
    <citation type="journal article" date="2014" name="Int. J. Syst. Evol. Microbiol.">
        <title>Complete genome sequence of Corynebacterium casei LMG S-19264T (=DSM 44701T), isolated from a smear-ripened cheese.</title>
        <authorList>
            <consortium name="US DOE Joint Genome Institute (JGI-PGF)"/>
            <person name="Walter F."/>
            <person name="Albersmeier A."/>
            <person name="Kalinowski J."/>
            <person name="Ruckert C."/>
        </authorList>
    </citation>
    <scope>NUCLEOTIDE SEQUENCE [LARGE SCALE GENOMIC DNA]</scope>
    <source>
        <strain evidence="10 11">KCTC 12866</strain>
    </source>
</reference>
<dbReference type="Pfam" id="PF13641">
    <property type="entry name" value="Glyco_tranf_2_3"/>
    <property type="match status" value="1"/>
</dbReference>
<evidence type="ECO:0000256" key="6">
    <source>
        <dbReference type="ARBA" id="ARBA00023034"/>
    </source>
</evidence>
<keyword evidence="8" id="KW-0961">Cell wall biogenesis/degradation</keyword>
<dbReference type="SUPFAM" id="SSF53448">
    <property type="entry name" value="Nucleotide-diphospho-sugar transferases"/>
    <property type="match status" value="1"/>
</dbReference>
<feature type="transmembrane region" description="Helical" evidence="9">
    <location>
        <begin position="469"/>
        <end position="487"/>
    </location>
</feature>
<dbReference type="Proteomes" id="UP000598271">
    <property type="component" value="Unassembled WGS sequence"/>
</dbReference>
<feature type="transmembrane region" description="Helical" evidence="9">
    <location>
        <begin position="6"/>
        <end position="34"/>
    </location>
</feature>
<evidence type="ECO:0000313" key="11">
    <source>
        <dbReference type="Proteomes" id="UP000598271"/>
    </source>
</evidence>
<evidence type="ECO:0000256" key="3">
    <source>
        <dbReference type="ARBA" id="ARBA00022679"/>
    </source>
</evidence>
<dbReference type="InterPro" id="IPR029044">
    <property type="entry name" value="Nucleotide-diphossugar_trans"/>
</dbReference>
<dbReference type="AlphaFoldDB" id="A0A8J3D4F1"/>
<feature type="transmembrane region" description="Helical" evidence="9">
    <location>
        <begin position="444"/>
        <end position="462"/>
    </location>
</feature>
<evidence type="ECO:0000313" key="10">
    <source>
        <dbReference type="EMBL" id="GHB53027.1"/>
    </source>
</evidence>
<evidence type="ECO:0000256" key="7">
    <source>
        <dbReference type="ARBA" id="ARBA00023136"/>
    </source>
</evidence>
<keyword evidence="5 9" id="KW-1133">Transmembrane helix</keyword>
<keyword evidence="11" id="KW-1185">Reference proteome</keyword>
<protein>
    <submittedName>
        <fullName evidence="10">Glucosyltransferase</fullName>
    </submittedName>
</protein>
<dbReference type="Gene3D" id="3.90.550.10">
    <property type="entry name" value="Spore Coat Polysaccharide Biosynthesis Protein SpsA, Chain A"/>
    <property type="match status" value="1"/>
</dbReference>
<accession>A0A8J3D4F1</accession>
<dbReference type="PANTHER" id="PTHR32044:SF80">
    <property type="entry name" value="XYLOGLUCAN GLYCOSYLTRANSFERASE 2-RELATED"/>
    <property type="match status" value="1"/>
</dbReference>